<dbReference type="EMBL" id="FNED01000074">
    <property type="protein sequence ID" value="SDK57161.1"/>
    <property type="molecule type" value="Genomic_DNA"/>
</dbReference>
<dbReference type="InterPro" id="IPR041270">
    <property type="entry name" value="Phage_ABA_S"/>
</dbReference>
<dbReference type="AlphaFoldDB" id="A0A0D1XEW5"/>
<reference evidence="2 4" key="1">
    <citation type="submission" date="2015-07" db="EMBL/GenBank/DDBJ databases">
        <title>Fjat-14205 dsm 2895.</title>
        <authorList>
            <person name="Liu B."/>
            <person name="Wang J."/>
            <person name="Zhu Y."/>
            <person name="Liu G."/>
            <person name="Chen Q."/>
            <person name="Chen Z."/>
            <person name="Lan J."/>
            <person name="Che J."/>
            <person name="Ge C."/>
            <person name="Shi H."/>
            <person name="Pan Z."/>
            <person name="Liu X."/>
        </authorList>
    </citation>
    <scope>NUCLEOTIDE SEQUENCE [LARGE SCALE GENOMIC DNA]</scope>
    <source>
        <strain evidence="2 4">DSM 2895</strain>
    </source>
</reference>
<dbReference type="SUPFAM" id="SSF111074">
    <property type="entry name" value="Bacillus phage protein"/>
    <property type="match status" value="1"/>
</dbReference>
<evidence type="ECO:0000313" key="2">
    <source>
        <dbReference type="EMBL" id="KON95210.1"/>
    </source>
</evidence>
<name>A0A0D1XEW5_ANEMI</name>
<accession>A0A0D1XEW5</accession>
<dbReference type="EMBL" id="LGUG01000004">
    <property type="protein sequence ID" value="KON95210.1"/>
    <property type="molecule type" value="Genomic_DNA"/>
</dbReference>
<reference evidence="3 5" key="2">
    <citation type="submission" date="2016-10" db="EMBL/GenBank/DDBJ databases">
        <authorList>
            <person name="de Groot N.N."/>
        </authorList>
    </citation>
    <scope>NUCLEOTIDE SEQUENCE [LARGE SCALE GENOMIC DNA]</scope>
    <source>
        <strain evidence="3 5">DSM 2895</strain>
    </source>
</reference>
<dbReference type="RefSeq" id="WP_043067443.1">
    <property type="nucleotide sequence ID" value="NZ_BJOA01000339.1"/>
</dbReference>
<dbReference type="STRING" id="47500.AF333_06695"/>
<dbReference type="OrthoDB" id="2667300at2"/>
<feature type="domain" description="Phage ABA sandwich" evidence="1">
    <location>
        <begin position="10"/>
        <end position="111"/>
    </location>
</feature>
<evidence type="ECO:0000313" key="5">
    <source>
        <dbReference type="Proteomes" id="UP000182836"/>
    </source>
</evidence>
<dbReference type="GeneID" id="42304889"/>
<dbReference type="Pfam" id="PF18066">
    <property type="entry name" value="Phage_ABA_S"/>
    <property type="match status" value="1"/>
</dbReference>
<proteinExistence type="predicted"/>
<evidence type="ECO:0000313" key="3">
    <source>
        <dbReference type="EMBL" id="SDK57161.1"/>
    </source>
</evidence>
<gene>
    <name evidence="2" type="ORF">AF333_06695</name>
    <name evidence="3" type="ORF">SAMN04487909_1748</name>
</gene>
<dbReference type="PATRIC" id="fig|47500.8.peg.2554"/>
<dbReference type="Gene3D" id="3.30.2120.10">
    <property type="entry name" value="Bacillus phage protein-like"/>
    <property type="match status" value="1"/>
</dbReference>
<evidence type="ECO:0000313" key="4">
    <source>
        <dbReference type="Proteomes" id="UP000037269"/>
    </source>
</evidence>
<dbReference type="Proteomes" id="UP000182836">
    <property type="component" value="Unassembled WGS sequence"/>
</dbReference>
<protein>
    <recommendedName>
        <fullName evidence="1">Phage ABA sandwich domain-containing protein</fullName>
    </recommendedName>
</protein>
<keyword evidence="4" id="KW-1185">Reference proteome</keyword>
<evidence type="ECO:0000259" key="1">
    <source>
        <dbReference type="Pfam" id="PF18066"/>
    </source>
</evidence>
<organism evidence="2 4">
    <name type="scientific">Aneurinibacillus migulanus</name>
    <name type="common">Bacillus migulanus</name>
    <dbReference type="NCBI Taxonomy" id="47500"/>
    <lineage>
        <taxon>Bacteria</taxon>
        <taxon>Bacillati</taxon>
        <taxon>Bacillota</taxon>
        <taxon>Bacilli</taxon>
        <taxon>Bacillales</taxon>
        <taxon>Paenibacillaceae</taxon>
        <taxon>Aneurinibacillus group</taxon>
        <taxon>Aneurinibacillus</taxon>
    </lineage>
</organism>
<dbReference type="InterPro" id="IPR028985">
    <property type="entry name" value="Bacillus_phage_prot-like"/>
</dbReference>
<dbReference type="Proteomes" id="UP000037269">
    <property type="component" value="Unassembled WGS sequence"/>
</dbReference>
<sequence>MKAGRELDIVVAEKVMGWVVDGDIIENADFDEQGRCTFPSGDYLMNKETREPLPNYSTNIADAWEVVEQLNDTESYLDIKIQSCIDGWFVDYCNERTVAETAPHAICLAALKAVGWEGEGK</sequence>